<comment type="caution">
    <text evidence="3">The sequence shown here is derived from an EMBL/GenBank/DDBJ whole genome shotgun (WGS) entry which is preliminary data.</text>
</comment>
<protein>
    <recommendedName>
        <fullName evidence="5">DUF2213 domain-containing protein</fullName>
    </recommendedName>
</protein>
<evidence type="ECO:0000313" key="3">
    <source>
        <dbReference type="EMBL" id="TNX93116.1"/>
    </source>
</evidence>
<sequence length="365" mass="40850">MNILNSKEAFEAMMAGRKIMCRAVGELVDFDDLDRFPATVFAMPGHEFCIKIETIDVAGTTFTKPLTLDDVREGQDIYVINTYGSSIYAVEFGKMTCTALIDSINSGFAQRDAENAKLHLQALSKILGHELTGDVRVVRLGDEEKPKKKRSTKVKNDVDQTSEPAGPGDTIPSIEKSVEAEPVQVAEKWIDPEELKKQYLLRLHKLTTTEEVMQLRYEINPDNRLSKTQINYLNVAAEQQIAKIEKAAAEQATTPAEELEEKTISVDELKRLQKEAEALIQEKKQTAEATEQPIHIFSATKRDQMIEHILNLNTTETLEKYAPAITAAKSSMHPEHHIAVLNAYSKRKVTLDQLDLLSTDGVQEA</sequence>
<gene>
    <name evidence="3" type="ORF">FHY67_06030</name>
</gene>
<dbReference type="RefSeq" id="WP_139880616.1">
    <property type="nucleotide sequence ID" value="NZ_VFBM01000003.1"/>
</dbReference>
<feature type="coiled-coil region" evidence="1">
    <location>
        <begin position="259"/>
        <end position="289"/>
    </location>
</feature>
<dbReference type="Proteomes" id="UP000314285">
    <property type="component" value="Unassembled WGS sequence"/>
</dbReference>
<dbReference type="AlphaFoldDB" id="A0A8H2PS46"/>
<organism evidence="3 4">
    <name type="scientific">Acinetobacter radioresistens</name>
    <dbReference type="NCBI Taxonomy" id="40216"/>
    <lineage>
        <taxon>Bacteria</taxon>
        <taxon>Pseudomonadati</taxon>
        <taxon>Pseudomonadota</taxon>
        <taxon>Gammaproteobacteria</taxon>
        <taxon>Moraxellales</taxon>
        <taxon>Moraxellaceae</taxon>
        <taxon>Acinetobacter</taxon>
    </lineage>
</organism>
<accession>A0A8H2PS46</accession>
<feature type="region of interest" description="Disordered" evidence="2">
    <location>
        <begin position="142"/>
        <end position="173"/>
    </location>
</feature>
<proteinExistence type="predicted"/>
<name>A0A8H2PS46_ACIRA</name>
<keyword evidence="1" id="KW-0175">Coiled coil</keyword>
<evidence type="ECO:0008006" key="5">
    <source>
        <dbReference type="Google" id="ProtNLM"/>
    </source>
</evidence>
<evidence type="ECO:0000256" key="1">
    <source>
        <dbReference type="SAM" id="Coils"/>
    </source>
</evidence>
<evidence type="ECO:0000313" key="4">
    <source>
        <dbReference type="Proteomes" id="UP000314285"/>
    </source>
</evidence>
<evidence type="ECO:0000256" key="2">
    <source>
        <dbReference type="SAM" id="MobiDB-lite"/>
    </source>
</evidence>
<dbReference type="EMBL" id="VFBM01000003">
    <property type="protein sequence ID" value="TNX93116.1"/>
    <property type="molecule type" value="Genomic_DNA"/>
</dbReference>
<reference evidence="3 4" key="1">
    <citation type="submission" date="2019-06" db="EMBL/GenBank/DDBJ databases">
        <title>Genome of Acinetobacter radioresistens APH1, a phenol degrading strain.</title>
        <authorList>
            <person name="Liu Y."/>
        </authorList>
    </citation>
    <scope>NUCLEOTIDE SEQUENCE [LARGE SCALE GENOMIC DNA]</scope>
    <source>
        <strain evidence="3 4">APH1</strain>
    </source>
</reference>